<dbReference type="AlphaFoldDB" id="A0A819YDD7"/>
<comment type="caution">
    <text evidence="1">The sequence shown here is derived from an EMBL/GenBank/DDBJ whole genome shotgun (WGS) entry which is preliminary data.</text>
</comment>
<gene>
    <name evidence="1" type="ORF">FNK824_LOCUS33797</name>
</gene>
<name>A0A819YDD7_9BILA</name>
<evidence type="ECO:0000313" key="1">
    <source>
        <dbReference type="EMBL" id="CAF4153257.1"/>
    </source>
</evidence>
<evidence type="ECO:0000313" key="2">
    <source>
        <dbReference type="Proteomes" id="UP000663874"/>
    </source>
</evidence>
<dbReference type="InterPro" id="IPR016162">
    <property type="entry name" value="Ald_DH_N"/>
</dbReference>
<dbReference type="GO" id="GO:0016491">
    <property type="term" value="F:oxidoreductase activity"/>
    <property type="evidence" value="ECO:0007669"/>
    <property type="project" value="InterPro"/>
</dbReference>
<dbReference type="EMBL" id="CAJOBE010012682">
    <property type="protein sequence ID" value="CAF4153257.1"/>
    <property type="molecule type" value="Genomic_DNA"/>
</dbReference>
<sequence length="129" mass="14444">MLIALKPIEQTPLSALYCAALIKETICDQALFDGFKESGYERELGRYDLEAYYQSDPDKAIEAAKKGFQYNSPWRKFDPAACAQLICKLADLLLRIVDYLAAGFPLGIVNSVPGSTHHQNENNSYNDIH</sequence>
<proteinExistence type="predicted"/>
<organism evidence="1 2">
    <name type="scientific">Rotaria sordida</name>
    <dbReference type="NCBI Taxonomy" id="392033"/>
    <lineage>
        <taxon>Eukaryota</taxon>
        <taxon>Metazoa</taxon>
        <taxon>Spiralia</taxon>
        <taxon>Gnathifera</taxon>
        <taxon>Rotifera</taxon>
        <taxon>Eurotatoria</taxon>
        <taxon>Bdelloidea</taxon>
        <taxon>Philodinida</taxon>
        <taxon>Philodinidae</taxon>
        <taxon>Rotaria</taxon>
    </lineage>
</organism>
<reference evidence="1" key="1">
    <citation type="submission" date="2021-02" db="EMBL/GenBank/DDBJ databases">
        <authorList>
            <person name="Nowell W R."/>
        </authorList>
    </citation>
    <scope>NUCLEOTIDE SEQUENCE</scope>
</reference>
<feature type="non-terminal residue" evidence="1">
    <location>
        <position position="1"/>
    </location>
</feature>
<dbReference type="InterPro" id="IPR016161">
    <property type="entry name" value="Ald_DH/histidinol_DH"/>
</dbReference>
<dbReference type="Gene3D" id="3.40.605.10">
    <property type="entry name" value="Aldehyde Dehydrogenase, Chain A, domain 1"/>
    <property type="match status" value="1"/>
</dbReference>
<dbReference type="Proteomes" id="UP000663874">
    <property type="component" value="Unassembled WGS sequence"/>
</dbReference>
<dbReference type="SUPFAM" id="SSF53720">
    <property type="entry name" value="ALDH-like"/>
    <property type="match status" value="1"/>
</dbReference>
<protein>
    <submittedName>
        <fullName evidence="1">Uncharacterized protein</fullName>
    </submittedName>
</protein>
<accession>A0A819YDD7</accession>